<dbReference type="Proteomes" id="UP000095094">
    <property type="component" value="Unassembled WGS sequence"/>
</dbReference>
<reference evidence="3" key="1">
    <citation type="submission" date="2016-09" db="EMBL/GenBank/DDBJ databases">
        <authorList>
            <person name="Gulvik C.A."/>
        </authorList>
    </citation>
    <scope>NUCLEOTIDE SEQUENCE [LARGE SCALE GENOMIC DNA]</scope>
    <source>
        <strain evidence="3">LMG 8895</strain>
    </source>
</reference>
<dbReference type="PROSITE" id="PS51094">
    <property type="entry name" value="PTS_EIIA_TYPE_2"/>
    <property type="match status" value="1"/>
</dbReference>
<feature type="domain" description="PTS EIIA type-2" evidence="1">
    <location>
        <begin position="6"/>
        <end position="153"/>
    </location>
</feature>
<dbReference type="PANTHER" id="PTHR47738:SF3">
    <property type="entry name" value="PHOSPHOTRANSFERASE SYSTEM MANNITOL_FRUCTOSE-SPECIFIC IIA DOMAIN CONTAINING PROTEIN"/>
    <property type="match status" value="1"/>
</dbReference>
<dbReference type="EMBL" id="MIJY01000010">
    <property type="protein sequence ID" value="OEG17757.1"/>
    <property type="molecule type" value="Genomic_DNA"/>
</dbReference>
<dbReference type="InterPro" id="IPR002178">
    <property type="entry name" value="PTS_EIIA_type-2_dom"/>
</dbReference>
<dbReference type="InterPro" id="IPR016152">
    <property type="entry name" value="PTrfase/Anion_transptr"/>
</dbReference>
<dbReference type="SUPFAM" id="SSF55804">
    <property type="entry name" value="Phoshotransferase/anion transport protein"/>
    <property type="match status" value="1"/>
</dbReference>
<evidence type="ECO:0000313" key="3">
    <source>
        <dbReference type="Proteomes" id="UP000095094"/>
    </source>
</evidence>
<dbReference type="PANTHER" id="PTHR47738">
    <property type="entry name" value="PTS SYSTEM FRUCTOSE-LIKE EIIA COMPONENT-RELATED"/>
    <property type="match status" value="1"/>
</dbReference>
<dbReference type="RefSeq" id="WP_069662928.1">
    <property type="nucleotide sequence ID" value="NZ_JBHUJJ010000001.1"/>
</dbReference>
<dbReference type="AlphaFoldDB" id="A0A1E5GYK9"/>
<keyword evidence="3" id="KW-1185">Reference proteome</keyword>
<gene>
    <name evidence="2" type="ORF">BCR25_17950</name>
</gene>
<dbReference type="InterPro" id="IPR051541">
    <property type="entry name" value="PTS_SugarTrans_NitroReg"/>
</dbReference>
<name>A0A1E5GYK9_9ENTE</name>
<organism evidence="2 3">
    <name type="scientific">Enterococcus termitis</name>
    <dbReference type="NCBI Taxonomy" id="332950"/>
    <lineage>
        <taxon>Bacteria</taxon>
        <taxon>Bacillati</taxon>
        <taxon>Bacillota</taxon>
        <taxon>Bacilli</taxon>
        <taxon>Lactobacillales</taxon>
        <taxon>Enterococcaceae</taxon>
        <taxon>Enterococcus</taxon>
    </lineage>
</organism>
<proteinExistence type="predicted"/>
<protein>
    <recommendedName>
        <fullName evidence="1">PTS EIIA type-2 domain-containing protein</fullName>
    </recommendedName>
</protein>
<sequence length="157" mass="18371">MLVTDKFLRTELVDIYEDGDDQAVFFSYLFTKLFELGYVEKEYLREMTAREADYPTGLRTSTLNVAIPHTDPQYIKRPFIYIVKLKTPVTFGEMGTDNHFVKAKYAFCLGFDKGEDQLVLLQNLMTMFMDQSFMSTLETATIKEKIFDLVINYFNKE</sequence>
<dbReference type="Pfam" id="PF00359">
    <property type="entry name" value="PTS_EIIA_2"/>
    <property type="match status" value="1"/>
</dbReference>
<evidence type="ECO:0000259" key="1">
    <source>
        <dbReference type="PROSITE" id="PS51094"/>
    </source>
</evidence>
<dbReference type="CDD" id="cd00211">
    <property type="entry name" value="PTS_IIA_fru"/>
    <property type="match status" value="1"/>
</dbReference>
<dbReference type="Gene3D" id="3.40.930.10">
    <property type="entry name" value="Mannitol-specific EII, Chain A"/>
    <property type="match status" value="1"/>
</dbReference>
<comment type="caution">
    <text evidence="2">The sequence shown here is derived from an EMBL/GenBank/DDBJ whole genome shotgun (WGS) entry which is preliminary data.</text>
</comment>
<dbReference type="OrthoDB" id="370976at2"/>
<accession>A0A1E5GYK9</accession>
<evidence type="ECO:0000313" key="2">
    <source>
        <dbReference type="EMBL" id="OEG17757.1"/>
    </source>
</evidence>